<dbReference type="InterPro" id="IPR014001">
    <property type="entry name" value="Helicase_ATP-bd"/>
</dbReference>
<feature type="domain" description="Helicase C-terminal" evidence="5">
    <location>
        <begin position="964"/>
        <end position="1119"/>
    </location>
</feature>
<sequence length="1130" mass="130794">MKKNEPTEAVNTGTHNFTFSEFNLSDLSTTHILQNSAELPETGRRGFFEIQPTDIDINYGQFQIPGTLTESLKVVIRQNANSVNLYCDCSTPKRKLCEHQIQVLYNLMNRKDLRAFFDQKIRFEKIRQVALDYGLENEPDPDEYFKLEYTDRQLVIKPKLKELIPVNQSSVAFFQDQLITKPALDIPGAKATSEYSKTIVVLGQNKYYNHFYLELYDAQVTKDGKLKNPLTPQNPLEMVWQMDNTNAVKFHAAVSAFQNNFRKKNADSDIAGLKSIVRNPLDLDFYYHNPAVSENINAASLRPVKLEQSAIDMQLTIARKDLFFQITGYLILDGVYLDLEKVKLVYDYFVLYLDSLYLIDHEDILKTISFFRQHNQKIFIHHTKFEEFRQNLLSKIEHKIGITYSYLKPATPEQKKEQGFDQQTQKLIYLEDVGNYVMITPVMKYGDVEVPVFSRKQIYSVDNHGYPFTIERDTDAEIRFSSTLLRQHPDFEEQLGKDFFYLHRERFLSEDWFPHIFEEWRDEGITILGFNTLTKNRLNQNRAKISVHVASGINWFNTTANVQFGSQKVTLKHLHKAVKNRNKYVELGDGTLGILPEEWIEKFAKFFEAGEITGEMIQTPKINFISVAEMYEAEALAQDVKEQITFYQSAFASFDTIKPVKVPKSLKAKLRKYQKEGLNWLNFLDDFGFGGCLADDMGLGKTVQVIAFLLSQREKEVRNTNLIIVPTSLIFNWEAEVKKFAPDLKILTIYGSDRGKEITDFDRYELILTSYGTLLSDVNFLRKYHFNYIILDESQAIKNPESQRYKAARLLQSRNKLVLTGTPVENNTFDLYGQLSFACPGLLGNKTQFRNHFSIPIDRFKDNDRARELQKRINPFVLRRTKKQVATELPDKTEMVIYCEMGDEQRKVYNAYELEFYTFLNTRNEVDISRDTLHILQGLTKLRQICNSPALLNDDLFYGNSSSKIDTLIEQIESKSPQHKILVFSQFVSMLNLIRPELEKRGIAYEYLTGQTRDRAARVENFQNNADVRVFLISLKAGGTGLNLTEADYVYLIDPWWNPAVENQAIDRSYRIGQKKNVIAVRLICPGTIEEKIMELQESKKDLANDLVKTDASILKTLTQKDLLGLVARF</sequence>
<keyword evidence="7" id="KW-1185">Reference proteome</keyword>
<dbReference type="EMBL" id="CP112998">
    <property type="protein sequence ID" value="WAC13713.1"/>
    <property type="molecule type" value="Genomic_DNA"/>
</dbReference>
<evidence type="ECO:0000313" key="7">
    <source>
        <dbReference type="Proteomes" id="UP001164653"/>
    </source>
</evidence>
<dbReference type="GO" id="GO:0005524">
    <property type="term" value="F:ATP binding"/>
    <property type="evidence" value="ECO:0007669"/>
    <property type="project" value="InterPro"/>
</dbReference>
<dbReference type="Gene3D" id="3.40.50.300">
    <property type="entry name" value="P-loop containing nucleotide triphosphate hydrolases"/>
    <property type="match status" value="1"/>
</dbReference>
<evidence type="ECO:0000259" key="3">
    <source>
        <dbReference type="PROSITE" id="PS50966"/>
    </source>
</evidence>
<dbReference type="GO" id="GO:0008270">
    <property type="term" value="F:zinc ion binding"/>
    <property type="evidence" value="ECO:0007669"/>
    <property type="project" value="UniProtKB-KW"/>
</dbReference>
<dbReference type="KEGG" id="dpf:ON006_07080"/>
<dbReference type="Pfam" id="PF08455">
    <property type="entry name" value="SNF2_assoc"/>
    <property type="match status" value="1"/>
</dbReference>
<dbReference type="Gene3D" id="3.40.50.10810">
    <property type="entry name" value="Tandem AAA-ATPase domain"/>
    <property type="match status" value="1"/>
</dbReference>
<protein>
    <submittedName>
        <fullName evidence="6">SNF2-related protein</fullName>
    </submittedName>
</protein>
<accession>A0A9E8SM28</accession>
<evidence type="ECO:0000256" key="2">
    <source>
        <dbReference type="PROSITE-ProRule" id="PRU00325"/>
    </source>
</evidence>
<evidence type="ECO:0000256" key="1">
    <source>
        <dbReference type="ARBA" id="ARBA00022801"/>
    </source>
</evidence>
<dbReference type="InterPro" id="IPR027417">
    <property type="entry name" value="P-loop_NTPase"/>
</dbReference>
<proteinExistence type="predicted"/>
<keyword evidence="1" id="KW-0378">Hydrolase</keyword>
<dbReference type="PANTHER" id="PTHR10799">
    <property type="entry name" value="SNF2/RAD54 HELICASE FAMILY"/>
    <property type="match status" value="1"/>
</dbReference>
<dbReference type="InterPro" id="IPR038718">
    <property type="entry name" value="SNF2-like_sf"/>
</dbReference>
<keyword evidence="2" id="KW-0862">Zinc</keyword>
<keyword evidence="2" id="KW-0479">Metal-binding</keyword>
<dbReference type="PROSITE" id="PS51194">
    <property type="entry name" value="HELICASE_CTER"/>
    <property type="match status" value="1"/>
</dbReference>
<feature type="domain" description="SWIM-type" evidence="3">
    <location>
        <begin position="72"/>
        <end position="108"/>
    </location>
</feature>
<dbReference type="Pfam" id="PF00176">
    <property type="entry name" value="SNF2-rel_dom"/>
    <property type="match status" value="1"/>
</dbReference>
<keyword evidence="2" id="KW-0863">Zinc-finger</keyword>
<name>A0A9E8SM28_9BACT</name>
<dbReference type="Pfam" id="PF00271">
    <property type="entry name" value="Helicase_C"/>
    <property type="match status" value="1"/>
</dbReference>
<dbReference type="SMART" id="SM00490">
    <property type="entry name" value="HELICc"/>
    <property type="match status" value="1"/>
</dbReference>
<gene>
    <name evidence="6" type="ORF">ON006_07080</name>
</gene>
<reference evidence="6" key="1">
    <citation type="submission" date="2022-11" db="EMBL/GenBank/DDBJ databases">
        <title>Dyadobacter pollutisoli sp. nov., isolated from plastic dumped soil.</title>
        <authorList>
            <person name="Kim J.M."/>
            <person name="Kim K.R."/>
            <person name="Lee J.K."/>
            <person name="Hao L."/>
            <person name="Jeon C.O."/>
        </authorList>
    </citation>
    <scope>NUCLEOTIDE SEQUENCE</scope>
    <source>
        <strain evidence="6">U1</strain>
    </source>
</reference>
<dbReference type="SMART" id="SM00487">
    <property type="entry name" value="DEXDc"/>
    <property type="match status" value="1"/>
</dbReference>
<evidence type="ECO:0000259" key="5">
    <source>
        <dbReference type="PROSITE" id="PS51194"/>
    </source>
</evidence>
<evidence type="ECO:0000313" key="6">
    <source>
        <dbReference type="EMBL" id="WAC13713.1"/>
    </source>
</evidence>
<evidence type="ECO:0000259" key="4">
    <source>
        <dbReference type="PROSITE" id="PS51192"/>
    </source>
</evidence>
<dbReference type="InterPro" id="IPR007527">
    <property type="entry name" value="Znf_SWIM"/>
</dbReference>
<dbReference type="AlphaFoldDB" id="A0A9E8SM28"/>
<dbReference type="RefSeq" id="WP_244819179.1">
    <property type="nucleotide sequence ID" value="NZ_CP112998.1"/>
</dbReference>
<dbReference type="CDD" id="cd18793">
    <property type="entry name" value="SF2_C_SNF"/>
    <property type="match status" value="1"/>
</dbReference>
<organism evidence="6 7">
    <name type="scientific">Dyadobacter pollutisoli</name>
    <dbReference type="NCBI Taxonomy" id="2910158"/>
    <lineage>
        <taxon>Bacteria</taxon>
        <taxon>Pseudomonadati</taxon>
        <taxon>Bacteroidota</taxon>
        <taxon>Cytophagia</taxon>
        <taxon>Cytophagales</taxon>
        <taxon>Spirosomataceae</taxon>
        <taxon>Dyadobacter</taxon>
    </lineage>
</organism>
<dbReference type="PROSITE" id="PS50966">
    <property type="entry name" value="ZF_SWIM"/>
    <property type="match status" value="1"/>
</dbReference>
<dbReference type="GO" id="GO:0016787">
    <property type="term" value="F:hydrolase activity"/>
    <property type="evidence" value="ECO:0007669"/>
    <property type="project" value="UniProtKB-KW"/>
</dbReference>
<dbReference type="PROSITE" id="PS51192">
    <property type="entry name" value="HELICASE_ATP_BIND_1"/>
    <property type="match status" value="1"/>
</dbReference>
<dbReference type="Proteomes" id="UP001164653">
    <property type="component" value="Chromosome"/>
</dbReference>
<dbReference type="CDD" id="cd18012">
    <property type="entry name" value="DEXQc_arch_SWI2_SNF2"/>
    <property type="match status" value="1"/>
</dbReference>
<dbReference type="SUPFAM" id="SSF52540">
    <property type="entry name" value="P-loop containing nucleoside triphosphate hydrolases"/>
    <property type="match status" value="2"/>
</dbReference>
<dbReference type="InterPro" id="IPR001650">
    <property type="entry name" value="Helicase_C-like"/>
</dbReference>
<dbReference type="InterPro" id="IPR000330">
    <property type="entry name" value="SNF2_N"/>
</dbReference>
<dbReference type="InterPro" id="IPR049730">
    <property type="entry name" value="SNF2/RAD54-like_C"/>
</dbReference>
<dbReference type="InterPro" id="IPR013663">
    <property type="entry name" value="Helicase_SWF/SNF/SWI_bac"/>
</dbReference>
<feature type="domain" description="Helicase ATP-binding" evidence="4">
    <location>
        <begin position="682"/>
        <end position="841"/>
    </location>
</feature>